<accession>A0ABX8DRB8</accession>
<evidence type="ECO:0000313" key="1">
    <source>
        <dbReference type="EMBL" id="QVL18709.1"/>
    </source>
</evidence>
<keyword evidence="2" id="KW-1185">Reference proteome</keyword>
<reference evidence="1 2" key="1">
    <citation type="journal article" date="2016" name="J. Hazard. Mater.">
        <title>A newly isolated Pseudomonas putida S-1 strain for batch-mode-propanethiol degradation and continuous treatment of propanethiol-containing waste gas.</title>
        <authorList>
            <person name="Chen D.Z."/>
            <person name="Sun Y.M."/>
            <person name="Han L.M."/>
            <person name="Chen J."/>
            <person name="Ye J.X."/>
            <person name="Chen J.M."/>
        </authorList>
    </citation>
    <scope>NUCLEOTIDE SEQUENCE [LARGE SCALE GENOMIC DNA]</scope>
    <source>
        <strain evidence="1 2">S-1</strain>
    </source>
</reference>
<name>A0ABX8DRB8_9PSED</name>
<organism evidence="1 2">
    <name type="scientific">Pseudomonas qingdaonensis</name>
    <dbReference type="NCBI Taxonomy" id="2056231"/>
    <lineage>
        <taxon>Bacteria</taxon>
        <taxon>Pseudomonadati</taxon>
        <taxon>Pseudomonadota</taxon>
        <taxon>Gammaproteobacteria</taxon>
        <taxon>Pseudomonadales</taxon>
        <taxon>Pseudomonadaceae</taxon>
        <taxon>Pseudomonas</taxon>
    </lineage>
</organism>
<dbReference type="RefSeq" id="WP_058541767.1">
    <property type="nucleotide sequence ID" value="NZ_CP074676.1"/>
</dbReference>
<dbReference type="Pfam" id="PF11275">
    <property type="entry name" value="DUF3077"/>
    <property type="match status" value="1"/>
</dbReference>
<dbReference type="Proteomes" id="UP000678154">
    <property type="component" value="Chromosome"/>
</dbReference>
<proteinExistence type="predicted"/>
<sequence>MSNGPQAGTGETIGAATFIRSQNPPTELFRIVPGIPCDYALEQASIMLGCVHKLILNGVMDDDGAAVWAAYYLSGFAKALIDDAELGMKQA</sequence>
<dbReference type="InterPro" id="IPR021427">
    <property type="entry name" value="DUF3077"/>
</dbReference>
<evidence type="ECO:0000313" key="2">
    <source>
        <dbReference type="Proteomes" id="UP000678154"/>
    </source>
</evidence>
<dbReference type="GeneID" id="87483683"/>
<dbReference type="EMBL" id="CP074676">
    <property type="protein sequence ID" value="QVL18709.1"/>
    <property type="molecule type" value="Genomic_DNA"/>
</dbReference>
<protein>
    <submittedName>
        <fullName evidence="1">DUF3077 domain-containing protein</fullName>
    </submittedName>
</protein>
<gene>
    <name evidence="1" type="ORF">KH389_25630</name>
</gene>